<protein>
    <submittedName>
        <fullName evidence="2">Uncharacterized protein</fullName>
    </submittedName>
</protein>
<comment type="caution">
    <text evidence="2">The sequence shown here is derived from an EMBL/GenBank/DDBJ whole genome shotgun (WGS) entry which is preliminary data.</text>
</comment>
<evidence type="ECO:0000256" key="1">
    <source>
        <dbReference type="SAM" id="MobiDB-lite"/>
    </source>
</evidence>
<keyword evidence="3" id="KW-1185">Reference proteome</keyword>
<organism evidence="2 3">
    <name type="scientific">Nannocystis pusilla</name>
    <dbReference type="NCBI Taxonomy" id="889268"/>
    <lineage>
        <taxon>Bacteria</taxon>
        <taxon>Pseudomonadati</taxon>
        <taxon>Myxococcota</taxon>
        <taxon>Polyangia</taxon>
        <taxon>Nannocystales</taxon>
        <taxon>Nannocystaceae</taxon>
        <taxon>Nannocystis</taxon>
    </lineage>
</organism>
<name>A0A9X3F1D9_9BACT</name>
<feature type="region of interest" description="Disordered" evidence="1">
    <location>
        <begin position="69"/>
        <end position="96"/>
    </location>
</feature>
<reference evidence="2" key="1">
    <citation type="submission" date="2022-11" db="EMBL/GenBank/DDBJ databases">
        <title>Minimal conservation of predation-associated metabolite biosynthetic gene clusters underscores biosynthetic potential of Myxococcota including descriptions for ten novel species: Archangium lansinium sp. nov., Myxococcus landrumus sp. nov., Nannocystis bai.</title>
        <authorList>
            <person name="Ahearne A."/>
            <person name="Stevens C."/>
            <person name="Phillips K."/>
        </authorList>
    </citation>
    <scope>NUCLEOTIDE SEQUENCE</scope>
    <source>
        <strain evidence="2">Na p29</strain>
    </source>
</reference>
<accession>A0A9X3F1D9</accession>
<feature type="region of interest" description="Disordered" evidence="1">
    <location>
        <begin position="1"/>
        <end position="23"/>
    </location>
</feature>
<dbReference type="AlphaFoldDB" id="A0A9X3F1D9"/>
<dbReference type="EMBL" id="JAPNKE010000002">
    <property type="protein sequence ID" value="MCY1014056.1"/>
    <property type="molecule type" value="Genomic_DNA"/>
</dbReference>
<proteinExistence type="predicted"/>
<evidence type="ECO:0000313" key="2">
    <source>
        <dbReference type="EMBL" id="MCY1014056.1"/>
    </source>
</evidence>
<dbReference type="RefSeq" id="WP_267778270.1">
    <property type="nucleotide sequence ID" value="NZ_JAPNKE010000002.1"/>
</dbReference>
<evidence type="ECO:0000313" key="3">
    <source>
        <dbReference type="Proteomes" id="UP001150924"/>
    </source>
</evidence>
<sequence length="96" mass="10256">MIEGDQGALERGEALGAEPAVDHELAEDARKRAVEATGMTRVDVVHVDLGQAAPAEARDLGLERRAVAAGAQQVQRQRALQRRPLQPAASRPSGKR</sequence>
<gene>
    <name evidence="2" type="ORF">OV079_52775</name>
</gene>
<feature type="compositionally biased region" description="Low complexity" evidence="1">
    <location>
        <begin position="69"/>
        <end position="89"/>
    </location>
</feature>
<dbReference type="Proteomes" id="UP001150924">
    <property type="component" value="Unassembled WGS sequence"/>
</dbReference>